<evidence type="ECO:0000256" key="3">
    <source>
        <dbReference type="ARBA" id="ARBA00023274"/>
    </source>
</evidence>
<dbReference type="PROSITE" id="PS00052">
    <property type="entry name" value="RIBOSOMAL_S7"/>
    <property type="match status" value="1"/>
</dbReference>
<dbReference type="AlphaFoldDB" id="A0A813YF41"/>
<dbReference type="GO" id="GO:0006412">
    <property type="term" value="P:translation"/>
    <property type="evidence" value="ECO:0007669"/>
    <property type="project" value="InterPro"/>
</dbReference>
<dbReference type="GO" id="GO:0015935">
    <property type="term" value="C:small ribosomal subunit"/>
    <property type="evidence" value="ECO:0007669"/>
    <property type="project" value="InterPro"/>
</dbReference>
<dbReference type="InterPro" id="IPR023798">
    <property type="entry name" value="Ribosomal_uS7_dom"/>
</dbReference>
<dbReference type="InterPro" id="IPR036823">
    <property type="entry name" value="Ribosomal_uS7_dom_sf"/>
</dbReference>
<name>A0A813YF41_9BILA</name>
<dbReference type="InterPro" id="IPR005716">
    <property type="entry name" value="Ribosomal_uS7_euk/arc"/>
</dbReference>
<sequence length="338" mass="37524">MTDLMITDDHHALETTATDIRVFGKWSGAEVQISDMSLEDYILGAKQPKFLPHSAGRYQVKRFRKASCPIVERLVCSLMFHGRNNGKKLMAVRIVRHTFEIIHLLSGENPLQVLVNAIINSGPREDSTRIGRQGTVRRQAVDVSPLRRNPLQVLVNAIINSGPREDSTRIGRQGTVRRQAVDVSPLRRVNQSLYLLCTGARDSAFKSVKTIAECLADELINAAKGSSTSFAIKRKDELERNPLQVLVNAIINSGPREDSTRIGRQGTVRRQAVDVSPLRRVNQSLYLLCTGARDSAFKSVKTIAECLADELINAAKGSSTSFAIKRKDELERVAKSNR</sequence>
<evidence type="ECO:0000313" key="7">
    <source>
        <dbReference type="Proteomes" id="UP000663845"/>
    </source>
</evidence>
<gene>
    <name evidence="6" type="ORF">JYZ213_LOCUS9609</name>
</gene>
<keyword evidence="3 4" id="KW-0687">Ribonucleoprotein</keyword>
<dbReference type="Proteomes" id="UP000663845">
    <property type="component" value="Unassembled WGS sequence"/>
</dbReference>
<dbReference type="PANTHER" id="PTHR11205">
    <property type="entry name" value="RIBOSOMAL PROTEIN S7"/>
    <property type="match status" value="1"/>
</dbReference>
<organism evidence="6 7">
    <name type="scientific">Adineta steineri</name>
    <dbReference type="NCBI Taxonomy" id="433720"/>
    <lineage>
        <taxon>Eukaryota</taxon>
        <taxon>Metazoa</taxon>
        <taxon>Spiralia</taxon>
        <taxon>Gnathifera</taxon>
        <taxon>Rotifera</taxon>
        <taxon>Eurotatoria</taxon>
        <taxon>Bdelloidea</taxon>
        <taxon>Adinetida</taxon>
        <taxon>Adinetidae</taxon>
        <taxon>Adineta</taxon>
    </lineage>
</organism>
<comment type="caution">
    <text evidence="6">The sequence shown here is derived from an EMBL/GenBank/DDBJ whole genome shotgun (WGS) entry which is preliminary data.</text>
</comment>
<dbReference type="Gene3D" id="1.10.455.10">
    <property type="entry name" value="Ribosomal protein S7 domain"/>
    <property type="match status" value="3"/>
</dbReference>
<evidence type="ECO:0000313" key="6">
    <source>
        <dbReference type="EMBL" id="CAF0883262.1"/>
    </source>
</evidence>
<protein>
    <recommendedName>
        <fullName evidence="5">Small ribosomal subunit protein uS7 domain-containing protein</fullName>
    </recommendedName>
</protein>
<keyword evidence="2 4" id="KW-0689">Ribosomal protein</keyword>
<accession>A0A813YF41</accession>
<evidence type="ECO:0000259" key="5">
    <source>
        <dbReference type="Pfam" id="PF00177"/>
    </source>
</evidence>
<evidence type="ECO:0000256" key="2">
    <source>
        <dbReference type="ARBA" id="ARBA00022980"/>
    </source>
</evidence>
<reference evidence="6" key="1">
    <citation type="submission" date="2021-02" db="EMBL/GenBank/DDBJ databases">
        <authorList>
            <person name="Nowell W R."/>
        </authorList>
    </citation>
    <scope>NUCLEOTIDE SEQUENCE</scope>
</reference>
<dbReference type="SUPFAM" id="SSF47973">
    <property type="entry name" value="Ribosomal protein S7"/>
    <property type="match status" value="3"/>
</dbReference>
<feature type="domain" description="Small ribosomal subunit protein uS7" evidence="5">
    <location>
        <begin position="46"/>
        <end position="148"/>
    </location>
</feature>
<dbReference type="CDD" id="cd14867">
    <property type="entry name" value="uS7_Eukaryote"/>
    <property type="match status" value="1"/>
</dbReference>
<dbReference type="InterPro" id="IPR020606">
    <property type="entry name" value="Ribosomal_uS7_CS"/>
</dbReference>
<dbReference type="GO" id="GO:0003723">
    <property type="term" value="F:RNA binding"/>
    <property type="evidence" value="ECO:0007669"/>
    <property type="project" value="InterPro"/>
</dbReference>
<dbReference type="InterPro" id="IPR000235">
    <property type="entry name" value="Ribosomal_uS7"/>
</dbReference>
<proteinExistence type="inferred from homology"/>
<evidence type="ECO:0000256" key="4">
    <source>
        <dbReference type="RuleBase" id="RU003619"/>
    </source>
</evidence>
<comment type="similarity">
    <text evidence="1 4">Belongs to the universal ribosomal protein uS7 family.</text>
</comment>
<evidence type="ECO:0000256" key="1">
    <source>
        <dbReference type="ARBA" id="ARBA00007151"/>
    </source>
</evidence>
<dbReference type="Pfam" id="PF00177">
    <property type="entry name" value="Ribosomal_S7"/>
    <property type="match status" value="2"/>
</dbReference>
<dbReference type="EMBL" id="CAJNOG010000068">
    <property type="protein sequence ID" value="CAF0883262.1"/>
    <property type="molecule type" value="Genomic_DNA"/>
</dbReference>
<feature type="domain" description="Small ribosomal subunit protein uS7" evidence="5">
    <location>
        <begin position="238"/>
        <end position="338"/>
    </location>
</feature>
<dbReference type="GO" id="GO:0003735">
    <property type="term" value="F:structural constituent of ribosome"/>
    <property type="evidence" value="ECO:0007669"/>
    <property type="project" value="InterPro"/>
</dbReference>